<dbReference type="EMBL" id="JARFID010001257">
    <property type="protein sequence ID" value="MDE8698462.1"/>
    <property type="molecule type" value="Genomic_DNA"/>
</dbReference>
<evidence type="ECO:0000259" key="1">
    <source>
        <dbReference type="Pfam" id="PF04545"/>
    </source>
</evidence>
<accession>A0AAX5NPK8</accession>
<dbReference type="GO" id="GO:0006352">
    <property type="term" value="P:DNA-templated transcription initiation"/>
    <property type="evidence" value="ECO:0007669"/>
    <property type="project" value="InterPro"/>
</dbReference>
<reference evidence="2" key="1">
    <citation type="submission" date="2023-03" db="EMBL/GenBank/DDBJ databases">
        <title>DFI Biobank Strains.</title>
        <authorList>
            <person name="Mostad J."/>
            <person name="Paddock L."/>
            <person name="Medina S."/>
            <person name="Waligurski E."/>
            <person name="Barat B."/>
            <person name="Smith R."/>
            <person name="Burgo V."/>
            <person name="Metcalfe C."/>
            <person name="Woodson C."/>
            <person name="Sundararajan A."/>
            <person name="Ramaswamy R."/>
            <person name="Lin H."/>
            <person name="Pamer E.G."/>
        </authorList>
    </citation>
    <scope>NUCLEOTIDE SEQUENCE</scope>
    <source>
        <strain evidence="2">DFI.9.5</strain>
    </source>
</reference>
<proteinExistence type="predicted"/>
<feature type="domain" description="RNA polymerase sigma-70 region 4" evidence="1">
    <location>
        <begin position="3"/>
        <end position="37"/>
    </location>
</feature>
<name>A0AAX5NPK8_9BACE</name>
<dbReference type="AlphaFoldDB" id="A0AAX5NPK8"/>
<protein>
    <submittedName>
        <fullName evidence="2">Sigma factor-like helix-turn-helix DNA-binding protein</fullName>
    </submittedName>
</protein>
<dbReference type="RefSeq" id="WP_275203290.1">
    <property type="nucleotide sequence ID" value="NZ_JARFID010001257.1"/>
</dbReference>
<dbReference type="Pfam" id="PF04545">
    <property type="entry name" value="Sigma70_r4"/>
    <property type="match status" value="1"/>
</dbReference>
<dbReference type="Proteomes" id="UP001221924">
    <property type="component" value="Unassembled WGS sequence"/>
</dbReference>
<feature type="non-terminal residue" evidence="2">
    <location>
        <position position="1"/>
    </location>
</feature>
<dbReference type="InterPro" id="IPR036388">
    <property type="entry name" value="WH-like_DNA-bd_sf"/>
</dbReference>
<evidence type="ECO:0000313" key="3">
    <source>
        <dbReference type="Proteomes" id="UP001221924"/>
    </source>
</evidence>
<dbReference type="GO" id="GO:0003677">
    <property type="term" value="F:DNA binding"/>
    <property type="evidence" value="ECO:0007669"/>
    <property type="project" value="UniProtKB-KW"/>
</dbReference>
<dbReference type="Gene3D" id="1.10.10.10">
    <property type="entry name" value="Winged helix-like DNA-binding domain superfamily/Winged helix DNA-binding domain"/>
    <property type="match status" value="1"/>
</dbReference>
<keyword evidence="2" id="KW-0238">DNA-binding</keyword>
<sequence length="47" mass="5458">EECYVEKKKYQEVAEELNISVSAVRKHSVKALQTIRKECLINHKEGV</sequence>
<gene>
    <name evidence="2" type="ORF">PZH42_31780</name>
</gene>
<organism evidence="2 3">
    <name type="scientific">Bacteroides cellulosilyticus</name>
    <dbReference type="NCBI Taxonomy" id="246787"/>
    <lineage>
        <taxon>Bacteria</taxon>
        <taxon>Pseudomonadati</taxon>
        <taxon>Bacteroidota</taxon>
        <taxon>Bacteroidia</taxon>
        <taxon>Bacteroidales</taxon>
        <taxon>Bacteroidaceae</taxon>
        <taxon>Bacteroides</taxon>
    </lineage>
</organism>
<dbReference type="InterPro" id="IPR007630">
    <property type="entry name" value="RNA_pol_sigma70_r4"/>
</dbReference>
<comment type="caution">
    <text evidence="2">The sequence shown here is derived from an EMBL/GenBank/DDBJ whole genome shotgun (WGS) entry which is preliminary data.</text>
</comment>
<dbReference type="InterPro" id="IPR013324">
    <property type="entry name" value="RNA_pol_sigma_r3/r4-like"/>
</dbReference>
<dbReference type="GO" id="GO:0003700">
    <property type="term" value="F:DNA-binding transcription factor activity"/>
    <property type="evidence" value="ECO:0007669"/>
    <property type="project" value="InterPro"/>
</dbReference>
<evidence type="ECO:0000313" key="2">
    <source>
        <dbReference type="EMBL" id="MDE8698462.1"/>
    </source>
</evidence>
<dbReference type="SUPFAM" id="SSF88659">
    <property type="entry name" value="Sigma3 and sigma4 domains of RNA polymerase sigma factors"/>
    <property type="match status" value="1"/>
</dbReference>